<dbReference type="RefSeq" id="WP_215505213.1">
    <property type="nucleotide sequence ID" value="NZ_CP076362.1"/>
</dbReference>
<dbReference type="Proteomes" id="UP000679352">
    <property type="component" value="Plasmid p1"/>
</dbReference>
<dbReference type="Pfam" id="PF00392">
    <property type="entry name" value="GntR"/>
    <property type="match status" value="1"/>
</dbReference>
<feature type="domain" description="HTH gntR-type" evidence="4">
    <location>
        <begin position="7"/>
        <end position="74"/>
    </location>
</feature>
<gene>
    <name evidence="5" type="ORF">KM031_17540</name>
</gene>
<keyword evidence="5" id="KW-0614">Plasmid</keyword>
<geneLocation type="plasmid" evidence="5 6">
    <name>p1</name>
</geneLocation>
<dbReference type="Gene3D" id="1.10.10.10">
    <property type="entry name" value="Winged helix-like DNA-binding domain superfamily/Winged helix DNA-binding domain"/>
    <property type="match status" value="1"/>
</dbReference>
<dbReference type="PROSITE" id="PS50096">
    <property type="entry name" value="IQ"/>
    <property type="match status" value="1"/>
</dbReference>
<keyword evidence="6" id="KW-1185">Reference proteome</keyword>
<dbReference type="InterPro" id="IPR000524">
    <property type="entry name" value="Tscrpt_reg_HTH_GntR"/>
</dbReference>
<dbReference type="SUPFAM" id="SSF48008">
    <property type="entry name" value="GntR ligand-binding domain-like"/>
    <property type="match status" value="1"/>
</dbReference>
<dbReference type="SMART" id="SM00895">
    <property type="entry name" value="FCD"/>
    <property type="match status" value="1"/>
</dbReference>
<accession>A0A975P930</accession>
<dbReference type="SUPFAM" id="SSF46785">
    <property type="entry name" value="Winged helix' DNA-binding domain"/>
    <property type="match status" value="1"/>
</dbReference>
<dbReference type="InterPro" id="IPR008920">
    <property type="entry name" value="TF_FadR/GntR_C"/>
</dbReference>
<dbReference type="KEGG" id="gfu:KM031_17540"/>
<sequence>MAEDTDPTLVDRIVTSLSAEIESGQLLPNARLLQNDIAARFAASHVPVREAFRRLEAMGLAISLPRRGVRVAGVDAASHFEALEMRAVLEGLALRHAFAHYPAGHLAKLVAADQACSLAQTEAAWGEANRSFHSCLIAPCPMPGLLAEIGRLNSVLRRGEVQLGGRQRLSLPRDDREHKAILAALRSGEAERAATVLVQHIRRGHLSRSL</sequence>
<dbReference type="AlphaFoldDB" id="A0A975P930"/>
<evidence type="ECO:0000313" key="6">
    <source>
        <dbReference type="Proteomes" id="UP000679352"/>
    </source>
</evidence>
<evidence type="ECO:0000313" key="5">
    <source>
        <dbReference type="EMBL" id="QWK92110.1"/>
    </source>
</evidence>
<protein>
    <submittedName>
        <fullName evidence="5">GntR family transcriptional regulator</fullName>
    </submittedName>
</protein>
<organism evidence="5 6">
    <name type="scientific">Gemmobacter fulvus</name>
    <dbReference type="NCBI Taxonomy" id="2840474"/>
    <lineage>
        <taxon>Bacteria</taxon>
        <taxon>Pseudomonadati</taxon>
        <taxon>Pseudomonadota</taxon>
        <taxon>Alphaproteobacteria</taxon>
        <taxon>Rhodobacterales</taxon>
        <taxon>Paracoccaceae</taxon>
        <taxon>Gemmobacter</taxon>
    </lineage>
</organism>
<evidence type="ECO:0000256" key="1">
    <source>
        <dbReference type="ARBA" id="ARBA00023015"/>
    </source>
</evidence>
<reference evidence="5" key="1">
    <citation type="submission" date="2021-06" db="EMBL/GenBank/DDBJ databases">
        <authorList>
            <person name="Lee C.-S."/>
            <person name="Jin L."/>
        </authorList>
    </citation>
    <scope>NUCLEOTIDE SEQUENCE</scope>
    <source>
        <strain evidence="5">Con5</strain>
        <plasmid evidence="5">p1</plasmid>
    </source>
</reference>
<dbReference type="EMBL" id="CP076362">
    <property type="protein sequence ID" value="QWK92110.1"/>
    <property type="molecule type" value="Genomic_DNA"/>
</dbReference>
<proteinExistence type="predicted"/>
<dbReference type="SMART" id="SM00345">
    <property type="entry name" value="HTH_GNTR"/>
    <property type="match status" value="1"/>
</dbReference>
<dbReference type="InterPro" id="IPR036390">
    <property type="entry name" value="WH_DNA-bd_sf"/>
</dbReference>
<dbReference type="InterPro" id="IPR036388">
    <property type="entry name" value="WH-like_DNA-bd_sf"/>
</dbReference>
<evidence type="ECO:0000256" key="3">
    <source>
        <dbReference type="ARBA" id="ARBA00023163"/>
    </source>
</evidence>
<keyword evidence="3" id="KW-0804">Transcription</keyword>
<dbReference type="PANTHER" id="PTHR43537">
    <property type="entry name" value="TRANSCRIPTIONAL REGULATOR, GNTR FAMILY"/>
    <property type="match status" value="1"/>
</dbReference>
<dbReference type="CDD" id="cd07377">
    <property type="entry name" value="WHTH_GntR"/>
    <property type="match status" value="1"/>
</dbReference>
<dbReference type="GO" id="GO:0003677">
    <property type="term" value="F:DNA binding"/>
    <property type="evidence" value="ECO:0007669"/>
    <property type="project" value="UniProtKB-KW"/>
</dbReference>
<dbReference type="GO" id="GO:0003700">
    <property type="term" value="F:DNA-binding transcription factor activity"/>
    <property type="evidence" value="ECO:0007669"/>
    <property type="project" value="InterPro"/>
</dbReference>
<keyword evidence="1" id="KW-0805">Transcription regulation</keyword>
<dbReference type="InterPro" id="IPR011711">
    <property type="entry name" value="GntR_C"/>
</dbReference>
<keyword evidence="2" id="KW-0238">DNA-binding</keyword>
<dbReference type="PANTHER" id="PTHR43537:SF49">
    <property type="entry name" value="TRANSCRIPTIONAL REGULATORY PROTEIN"/>
    <property type="match status" value="1"/>
</dbReference>
<evidence type="ECO:0000256" key="2">
    <source>
        <dbReference type="ARBA" id="ARBA00023125"/>
    </source>
</evidence>
<evidence type="ECO:0000259" key="4">
    <source>
        <dbReference type="PROSITE" id="PS50949"/>
    </source>
</evidence>
<name>A0A975P930_9RHOB</name>
<dbReference type="Gene3D" id="1.20.120.530">
    <property type="entry name" value="GntR ligand-binding domain-like"/>
    <property type="match status" value="1"/>
</dbReference>
<dbReference type="PROSITE" id="PS50949">
    <property type="entry name" value="HTH_GNTR"/>
    <property type="match status" value="1"/>
</dbReference>
<dbReference type="Pfam" id="PF07729">
    <property type="entry name" value="FCD"/>
    <property type="match status" value="1"/>
</dbReference>